<dbReference type="EMBL" id="BK032753">
    <property type="protein sequence ID" value="DAF58505.1"/>
    <property type="molecule type" value="Genomic_DNA"/>
</dbReference>
<proteinExistence type="predicted"/>
<accession>A0A8S5T5I6</accession>
<organism evidence="1">
    <name type="scientific">Myoviridae sp. ctLIM9</name>
    <dbReference type="NCBI Taxonomy" id="2827678"/>
    <lineage>
        <taxon>Viruses</taxon>
        <taxon>Duplodnaviria</taxon>
        <taxon>Heunggongvirae</taxon>
        <taxon>Uroviricota</taxon>
        <taxon>Caudoviricetes</taxon>
    </lineage>
</organism>
<protein>
    <submittedName>
        <fullName evidence="1">Uncharacterized protein</fullName>
    </submittedName>
</protein>
<evidence type="ECO:0000313" key="1">
    <source>
        <dbReference type="EMBL" id="DAF58505.1"/>
    </source>
</evidence>
<sequence length="165" mass="18846">MSPTPNIEWRKIISDALPSFLRKPLLIALLLAATAPLRALYNLVERTIHEDRYRLDHNGQVCSLLGMLEEKYPSSRGIHYRIEDIVPSGHFVDTFSGVRSGSPVAHPNRSPKVLRAFTGSTNVDRSGFRVYVPRDVYNTRLSDVMWLVEQYKLPTRRPVFIPTDN</sequence>
<reference evidence="1" key="1">
    <citation type="journal article" date="2021" name="Proc. Natl. Acad. Sci. U.S.A.">
        <title>A Catalog of Tens of Thousands of Viruses from Human Metagenomes Reveals Hidden Associations with Chronic Diseases.</title>
        <authorList>
            <person name="Tisza M.J."/>
            <person name="Buck C.B."/>
        </authorList>
    </citation>
    <scope>NUCLEOTIDE SEQUENCE</scope>
    <source>
        <strain evidence="1">CtLIM9</strain>
    </source>
</reference>
<name>A0A8S5T5I6_9CAUD</name>